<dbReference type="Gene3D" id="1.25.40.10">
    <property type="entry name" value="Tetratricopeptide repeat domain"/>
    <property type="match status" value="1"/>
</dbReference>
<evidence type="ECO:0000313" key="2">
    <source>
        <dbReference type="Proteomes" id="UP000298200"/>
    </source>
</evidence>
<dbReference type="RefSeq" id="WP_135634206.1">
    <property type="nucleotide sequence ID" value="NZ_RQFU01000008.1"/>
</dbReference>
<gene>
    <name evidence="1" type="ORF">EHQ46_05900</name>
</gene>
<protein>
    <recommendedName>
        <fullName evidence="3">Tetratricopeptide repeat protein</fullName>
    </recommendedName>
</protein>
<reference evidence="2" key="1">
    <citation type="journal article" date="2019" name="PLoS Negl. Trop. Dis.">
        <title>Revisiting the worldwide diversity of Leptospira species in the environment.</title>
        <authorList>
            <person name="Vincent A.T."/>
            <person name="Schiettekatte O."/>
            <person name="Bourhy P."/>
            <person name="Veyrier F.J."/>
            <person name="Picardeau M."/>
        </authorList>
    </citation>
    <scope>NUCLEOTIDE SEQUENCE [LARGE SCALE GENOMIC DNA]</scope>
    <source>
        <strain evidence="2">201800272</strain>
    </source>
</reference>
<comment type="caution">
    <text evidence="1">The sequence shown here is derived from an EMBL/GenBank/DDBJ whole genome shotgun (WGS) entry which is preliminary data.</text>
</comment>
<name>A0ABY2M3H7_9LEPT</name>
<organism evidence="1 2">
    <name type="scientific">Leptospira yanagawae</name>
    <dbReference type="NCBI Taxonomy" id="293069"/>
    <lineage>
        <taxon>Bacteria</taxon>
        <taxon>Pseudomonadati</taxon>
        <taxon>Spirochaetota</taxon>
        <taxon>Spirochaetia</taxon>
        <taxon>Leptospirales</taxon>
        <taxon>Leptospiraceae</taxon>
        <taxon>Leptospira</taxon>
    </lineage>
</organism>
<sequence>MYKIITFLIIVLLNYSCSEKEKSTLQKEAEKAFVFGDLQNSEIILNKILKEDPNDQHAIFLKTKILLYSGRIIDAKKVYDELGDEFQNKTESMLLLARINLALNQNQIETIDKLSSLLETNPVHLDALLLRGKFYEASNKIPEAIRDYQTIIQQSDKIKIAHSSLASIYSKAGITEKAKFHLEYAKNIEPQRQIGKKNDK</sequence>
<evidence type="ECO:0008006" key="3">
    <source>
        <dbReference type="Google" id="ProtNLM"/>
    </source>
</evidence>
<dbReference type="InterPro" id="IPR011990">
    <property type="entry name" value="TPR-like_helical_dom_sf"/>
</dbReference>
<dbReference type="EMBL" id="RQFU01000008">
    <property type="protein sequence ID" value="TGL23048.1"/>
    <property type="molecule type" value="Genomic_DNA"/>
</dbReference>
<dbReference type="SUPFAM" id="SSF48452">
    <property type="entry name" value="TPR-like"/>
    <property type="match status" value="1"/>
</dbReference>
<keyword evidence="2" id="KW-1185">Reference proteome</keyword>
<dbReference type="Pfam" id="PF13174">
    <property type="entry name" value="TPR_6"/>
    <property type="match status" value="1"/>
</dbReference>
<accession>A0ABY2M3H7</accession>
<dbReference type="InterPro" id="IPR019734">
    <property type="entry name" value="TPR_rpt"/>
</dbReference>
<dbReference type="Proteomes" id="UP000298200">
    <property type="component" value="Unassembled WGS sequence"/>
</dbReference>
<evidence type="ECO:0000313" key="1">
    <source>
        <dbReference type="EMBL" id="TGL23048.1"/>
    </source>
</evidence>
<proteinExistence type="predicted"/>